<proteinExistence type="predicted"/>
<organism evidence="1">
    <name type="scientific">Anguilla anguilla</name>
    <name type="common">European freshwater eel</name>
    <name type="synonym">Muraena anguilla</name>
    <dbReference type="NCBI Taxonomy" id="7936"/>
    <lineage>
        <taxon>Eukaryota</taxon>
        <taxon>Metazoa</taxon>
        <taxon>Chordata</taxon>
        <taxon>Craniata</taxon>
        <taxon>Vertebrata</taxon>
        <taxon>Euteleostomi</taxon>
        <taxon>Actinopterygii</taxon>
        <taxon>Neopterygii</taxon>
        <taxon>Teleostei</taxon>
        <taxon>Anguilliformes</taxon>
        <taxon>Anguillidae</taxon>
        <taxon>Anguilla</taxon>
    </lineage>
</organism>
<evidence type="ECO:0000313" key="1">
    <source>
        <dbReference type="EMBL" id="JAH58340.1"/>
    </source>
</evidence>
<dbReference type="EMBL" id="GBXM01050237">
    <property type="protein sequence ID" value="JAH58340.1"/>
    <property type="molecule type" value="Transcribed_RNA"/>
</dbReference>
<reference evidence="1" key="2">
    <citation type="journal article" date="2015" name="Fish Shellfish Immunol.">
        <title>Early steps in the European eel (Anguilla anguilla)-Vibrio vulnificus interaction in the gills: Role of the RtxA13 toxin.</title>
        <authorList>
            <person name="Callol A."/>
            <person name="Pajuelo D."/>
            <person name="Ebbesson L."/>
            <person name="Teles M."/>
            <person name="MacKenzie S."/>
            <person name="Amaro C."/>
        </authorList>
    </citation>
    <scope>NUCLEOTIDE SEQUENCE</scope>
</reference>
<sequence length="49" mass="5567">MMERPGFPPEKFVSFDRAWKLPNTPTHDILGRRLLNNSGSAVVSKNKNI</sequence>
<reference evidence="1" key="1">
    <citation type="submission" date="2014-11" db="EMBL/GenBank/DDBJ databases">
        <authorList>
            <person name="Amaro Gonzalez C."/>
        </authorList>
    </citation>
    <scope>NUCLEOTIDE SEQUENCE</scope>
</reference>
<name>A0A0E9TZJ1_ANGAN</name>
<protein>
    <submittedName>
        <fullName evidence="1">Uncharacterized protein</fullName>
    </submittedName>
</protein>
<dbReference type="AlphaFoldDB" id="A0A0E9TZJ1"/>
<accession>A0A0E9TZJ1</accession>